<keyword evidence="1" id="KW-0472">Membrane</keyword>
<evidence type="ECO:0000313" key="7">
    <source>
        <dbReference type="Proteomes" id="UP000663874"/>
    </source>
</evidence>
<feature type="transmembrane region" description="Helical" evidence="1">
    <location>
        <begin position="82"/>
        <end position="99"/>
    </location>
</feature>
<feature type="signal peptide" evidence="2">
    <location>
        <begin position="1"/>
        <end position="19"/>
    </location>
</feature>
<evidence type="ECO:0000313" key="5">
    <source>
        <dbReference type="EMBL" id="CAF3693980.1"/>
    </source>
</evidence>
<name>A0A818U9F0_9BILA</name>
<dbReference type="AlphaFoldDB" id="A0A818U9F0"/>
<dbReference type="EMBL" id="CAJOBE010000871">
    <property type="protein sequence ID" value="CAF3693980.1"/>
    <property type="molecule type" value="Genomic_DNA"/>
</dbReference>
<dbReference type="EMBL" id="CAJNOL010001293">
    <property type="protein sequence ID" value="CAF1330784.1"/>
    <property type="molecule type" value="Genomic_DNA"/>
</dbReference>
<gene>
    <name evidence="5" type="ORF">FNK824_LOCUS8703</name>
    <name evidence="4" type="ORF">JXQ802_LOCUS31049</name>
    <name evidence="3" type="ORF">SEV965_LOCUS17602</name>
</gene>
<dbReference type="Proteomes" id="UP000663870">
    <property type="component" value="Unassembled WGS sequence"/>
</dbReference>
<keyword evidence="1" id="KW-0812">Transmembrane</keyword>
<evidence type="ECO:0000256" key="2">
    <source>
        <dbReference type="SAM" id="SignalP"/>
    </source>
</evidence>
<evidence type="ECO:0000313" key="4">
    <source>
        <dbReference type="EMBL" id="CAF1330784.1"/>
    </source>
</evidence>
<accession>A0A818U9F0</accession>
<evidence type="ECO:0000313" key="3">
    <source>
        <dbReference type="EMBL" id="CAF1134529.1"/>
    </source>
</evidence>
<protein>
    <submittedName>
        <fullName evidence="5">Uncharacterized protein</fullName>
    </submittedName>
</protein>
<keyword evidence="2" id="KW-0732">Signal</keyword>
<proteinExistence type="predicted"/>
<evidence type="ECO:0000313" key="6">
    <source>
        <dbReference type="Proteomes" id="UP000663870"/>
    </source>
</evidence>
<dbReference type="Proteomes" id="UP000663874">
    <property type="component" value="Unassembled WGS sequence"/>
</dbReference>
<organism evidence="5 7">
    <name type="scientific">Rotaria sordida</name>
    <dbReference type="NCBI Taxonomy" id="392033"/>
    <lineage>
        <taxon>Eukaryota</taxon>
        <taxon>Metazoa</taxon>
        <taxon>Spiralia</taxon>
        <taxon>Gnathifera</taxon>
        <taxon>Rotifera</taxon>
        <taxon>Eurotatoria</taxon>
        <taxon>Bdelloidea</taxon>
        <taxon>Philodinida</taxon>
        <taxon>Philodinidae</taxon>
        <taxon>Rotaria</taxon>
    </lineage>
</organism>
<dbReference type="EMBL" id="CAJNOU010001012">
    <property type="protein sequence ID" value="CAF1134529.1"/>
    <property type="molecule type" value="Genomic_DNA"/>
</dbReference>
<keyword evidence="6" id="KW-1185">Reference proteome</keyword>
<evidence type="ECO:0000256" key="1">
    <source>
        <dbReference type="SAM" id="Phobius"/>
    </source>
</evidence>
<keyword evidence="1" id="KW-1133">Transmembrane helix</keyword>
<reference evidence="5" key="1">
    <citation type="submission" date="2021-02" db="EMBL/GenBank/DDBJ databases">
        <authorList>
            <person name="Nowell W R."/>
        </authorList>
    </citation>
    <scope>NUCLEOTIDE SEQUENCE</scope>
</reference>
<comment type="caution">
    <text evidence="5">The sequence shown here is derived from an EMBL/GenBank/DDBJ whole genome shotgun (WGS) entry which is preliminary data.</text>
</comment>
<feature type="chain" id="PRO_5036234211" evidence="2">
    <location>
        <begin position="20"/>
        <end position="103"/>
    </location>
</feature>
<sequence>MHVLTTFIVFLLVLQGTFAANCECHCCTSSRCEPQLVGSSPIWFCTAQTCRPELCIDSYHDRCPPQGALGTTMAKCSGMKQLPSPLFIIIGITSIILMIKNKF</sequence>
<dbReference type="Proteomes" id="UP000663889">
    <property type="component" value="Unassembled WGS sequence"/>
</dbReference>